<feature type="repeat" description="TPR" evidence="4">
    <location>
        <begin position="1202"/>
        <end position="1235"/>
    </location>
</feature>
<dbReference type="InterPro" id="IPR056834">
    <property type="entry name" value="ARM_TT21_C"/>
</dbReference>
<feature type="domain" description="Tetratricopeptide repeat protein 21A/21B fifth ARM repeats" evidence="8">
    <location>
        <begin position="965"/>
        <end position="1082"/>
    </location>
</feature>
<dbReference type="Pfam" id="PF25058">
    <property type="entry name" value="ARM_TT21"/>
    <property type="match status" value="1"/>
</dbReference>
<evidence type="ECO:0000259" key="5">
    <source>
        <dbReference type="Pfam" id="PF25060"/>
    </source>
</evidence>
<comment type="similarity">
    <text evidence="1">Belongs to the TTC21 family.</text>
</comment>
<dbReference type="Gene3D" id="1.25.40.10">
    <property type="entry name" value="Tetratricopeptide repeat domain"/>
    <property type="match status" value="5"/>
</dbReference>
<dbReference type="Pfam" id="PF25062">
    <property type="entry name" value="ARM_TT21_N"/>
    <property type="match status" value="1"/>
</dbReference>
<dbReference type="InterPro" id="IPR019734">
    <property type="entry name" value="TPR_rpt"/>
</dbReference>
<gene>
    <name evidence="10" type="ORF">CVLEPA_LOCUS23160</name>
</gene>
<evidence type="ECO:0000256" key="1">
    <source>
        <dbReference type="ARBA" id="ARBA00010935"/>
    </source>
</evidence>
<evidence type="ECO:0000256" key="3">
    <source>
        <dbReference type="ARBA" id="ARBA00022803"/>
    </source>
</evidence>
<dbReference type="Pfam" id="PF13181">
    <property type="entry name" value="TPR_8"/>
    <property type="match status" value="1"/>
</dbReference>
<evidence type="ECO:0000259" key="9">
    <source>
        <dbReference type="Pfam" id="PF25068"/>
    </source>
</evidence>
<dbReference type="EMBL" id="CAWYQH010000119">
    <property type="protein sequence ID" value="CAK8690557.1"/>
    <property type="molecule type" value="Genomic_DNA"/>
</dbReference>
<dbReference type="SUPFAM" id="SSF48452">
    <property type="entry name" value="TPR-like"/>
    <property type="match status" value="4"/>
</dbReference>
<reference evidence="10 11" key="1">
    <citation type="submission" date="2024-02" db="EMBL/GenBank/DDBJ databases">
        <authorList>
            <person name="Daric V."/>
            <person name="Darras S."/>
        </authorList>
    </citation>
    <scope>NUCLEOTIDE SEQUENCE [LARGE SCALE GENOMIC DNA]</scope>
</reference>
<evidence type="ECO:0000256" key="4">
    <source>
        <dbReference type="PROSITE-ProRule" id="PRU00339"/>
    </source>
</evidence>
<keyword evidence="2" id="KW-0677">Repeat</keyword>
<feature type="domain" description="Tetratricopeptide repeat protein 21A/21B fourth ARM" evidence="9">
    <location>
        <begin position="767"/>
        <end position="922"/>
    </location>
</feature>
<dbReference type="PANTHER" id="PTHR14699:SF0">
    <property type="entry name" value="TETRATRICOPEPTIDE REPEAT PROTEIN 21 HOMOLOG"/>
    <property type="match status" value="1"/>
</dbReference>
<dbReference type="SMART" id="SM00028">
    <property type="entry name" value="TPR"/>
    <property type="match status" value="14"/>
</dbReference>
<evidence type="ECO:0008006" key="12">
    <source>
        <dbReference type="Google" id="ProtNLM"/>
    </source>
</evidence>
<feature type="domain" description="Tetratricopeptide repeat protein 21A/21B second ARM" evidence="5">
    <location>
        <begin position="272"/>
        <end position="548"/>
    </location>
</feature>
<feature type="domain" description="Tetratricopeptide repeat protein 21A/21B C-terminal ARM" evidence="7">
    <location>
        <begin position="1111"/>
        <end position="1316"/>
    </location>
</feature>
<evidence type="ECO:0000259" key="8">
    <source>
        <dbReference type="Pfam" id="PF25064"/>
    </source>
</evidence>
<comment type="caution">
    <text evidence="10">The sequence shown here is derived from an EMBL/GenBank/DDBJ whole genome shotgun (WGS) entry which is preliminary data.</text>
</comment>
<dbReference type="Pfam" id="PF25060">
    <property type="entry name" value="ARM_TT21_2nd"/>
    <property type="match status" value="1"/>
</dbReference>
<dbReference type="InterPro" id="IPR056835">
    <property type="entry name" value="ARM_TT21_5th"/>
</dbReference>
<dbReference type="Pfam" id="PF25068">
    <property type="entry name" value="ARM_TT21_4th"/>
    <property type="match status" value="1"/>
</dbReference>
<dbReference type="InterPro" id="IPR056832">
    <property type="entry name" value="ARM_TT21_2nd"/>
</dbReference>
<dbReference type="Pfam" id="PF25063">
    <property type="entry name" value="ARM_TT21_C"/>
    <property type="match status" value="1"/>
</dbReference>
<accession>A0ABP0GFP5</accession>
<organism evidence="10 11">
    <name type="scientific">Clavelina lepadiformis</name>
    <name type="common">Light-bulb sea squirt</name>
    <name type="synonym">Ascidia lepadiformis</name>
    <dbReference type="NCBI Taxonomy" id="159417"/>
    <lineage>
        <taxon>Eukaryota</taxon>
        <taxon>Metazoa</taxon>
        <taxon>Chordata</taxon>
        <taxon>Tunicata</taxon>
        <taxon>Ascidiacea</taxon>
        <taxon>Aplousobranchia</taxon>
        <taxon>Clavelinidae</taxon>
        <taxon>Clavelina</taxon>
    </lineage>
</organism>
<dbReference type="PROSITE" id="PS50005">
    <property type="entry name" value="TPR"/>
    <property type="match status" value="3"/>
</dbReference>
<dbReference type="InterPro" id="IPR056836">
    <property type="entry name" value="ARM_TT21_4th"/>
</dbReference>
<evidence type="ECO:0000259" key="6">
    <source>
        <dbReference type="Pfam" id="PF25062"/>
    </source>
</evidence>
<keyword evidence="11" id="KW-1185">Reference proteome</keyword>
<sequence>MASDDLETLANLNYYMLEGYYRHVQMIVLDATRKFGSDPVLTLYKGISMLAEGRTQEGMRELEPITDKENVSIAAALALSIAHEMTGGSDHSMISSYESKAKSLRKNATDMELYFAGLTVWLIGGSRSPKDLSDQLARNFPDFRQGIVLKAWIDITSGNHNVIKKGVKMLEPALNDANRDPFAYLAKAKAYAFFGRTRHVLDSINLIVISYPKFSPALVELTRLHLANKAWDQVIDTTSRLLSINSHHPEALKMQTLYCIAREGKYSDAVNRISELIQVIDRFEPQNAELYLKSGQLFSRVCSRNMSVLKQTYTLVERAVTLKPENASYANELAHQLFLMGKYKDTVKCLNSAMAIDETSVAALVGMLRCQIVEYEAKKEYDPATLQDISDQLEFLTQLQMDPEVSFLKAVLTHESGKPQEETLHYLLNSWSTKLQMLEKSTFTTDMIIQFNPDLVMEIVRQLFKMSPTQPVLSGQTVPPTLTKCLEILDVICKVFSGMLEATYLLAKAKFLSGDMDGAASSLKHCLQQDETNGDAHLLMAQIYFHKGNNSITSQYLETALSFNFEIRDHPLYYLIKSRTLKQSGKLVECVQTLKMAFALPGVKRPVSAAHKHNKKPIVIDSNDRLSIFLELVEAHTASDEHHEAAKVMQDAMNVFQGTSEEIRVRVANADLAVNRGDIEQALAMLRAIKPDQPYYIQAKEKMAQIYLHHRKDKKLFTSCYRELVEQQPSTHSCLLLGDAYISIQEPEKAIEVYEKALRKNPKDGALASKIGQAMIKTHDYKKAIAYYETAISNGQQKHLRFELVDLLLKLKNYTKAERVLQQAAEEQQVGSDLEVQMNETRRFMLLATLFRKSSRHAEELQALKEAREVQARVLKRVQVEQPDGAIAQKRLTANICSQLANHAYTHSNDLQQAIIHHKEALIYCEDDVDTMLDLAKLYLQTGDLDSCQQYCMQALRVSTNHQDQASMMLADVMFSKKQYKDAIYHYEQLLEAKPEHYEALARLIGLLRRGGQLDAALRFLKLAEEKAGEGKAAMDAGYQYCKGLYEWYSGKPHTALQLFNRARCDGEWKEKALENMIRICLNPNQRTLGGEVFESINESAPGKDSNALSTAERLVKEFKSSDPFKAQVLDNMVLVSTKHKPNAERALANFLDICQNKKDYVPALLGMAIAYQILKQIPRARNQLKRISKMQWTSEEAEYFEQSWLLLADMYISAGKYDMATELLKKCLDQNKSCCIAYEYMGFIYEKEQSYKDASLNYEKAWEYSNQSNPAIGYKLAFNYLKAKRNIDAIDISHKVLALHPDYPRMKKDILDKARAGIRV</sequence>
<feature type="repeat" description="TPR" evidence="4">
    <location>
        <begin position="731"/>
        <end position="764"/>
    </location>
</feature>
<dbReference type="PANTHER" id="PTHR14699">
    <property type="entry name" value="STI2 PROTEIN-RELATED"/>
    <property type="match status" value="1"/>
</dbReference>
<dbReference type="InterPro" id="IPR056833">
    <property type="entry name" value="ARM_TT21_N"/>
</dbReference>
<proteinExistence type="inferred from homology"/>
<dbReference type="Pfam" id="PF25064">
    <property type="entry name" value="ARM_TT21_5th"/>
    <property type="match status" value="1"/>
</dbReference>
<dbReference type="InterPro" id="IPR011990">
    <property type="entry name" value="TPR-like_helical_dom_sf"/>
</dbReference>
<dbReference type="InterPro" id="IPR040364">
    <property type="entry name" value="TTC21A/TTC21B"/>
</dbReference>
<feature type="domain" description="Tetratricopeptide repeat protein 21A/21B N-terminal ARM repeat" evidence="6">
    <location>
        <begin position="13"/>
        <end position="235"/>
    </location>
</feature>
<feature type="repeat" description="TPR" evidence="4">
    <location>
        <begin position="964"/>
        <end position="997"/>
    </location>
</feature>
<evidence type="ECO:0000313" key="11">
    <source>
        <dbReference type="Proteomes" id="UP001642483"/>
    </source>
</evidence>
<evidence type="ECO:0000259" key="7">
    <source>
        <dbReference type="Pfam" id="PF25063"/>
    </source>
</evidence>
<evidence type="ECO:0000313" key="10">
    <source>
        <dbReference type="EMBL" id="CAK8690557.1"/>
    </source>
</evidence>
<dbReference type="Pfam" id="PF13176">
    <property type="entry name" value="TPR_7"/>
    <property type="match status" value="1"/>
</dbReference>
<protein>
    <recommendedName>
        <fullName evidence="12">Tetratricopeptide repeat protein 21B</fullName>
    </recommendedName>
</protein>
<keyword evidence="3 4" id="KW-0802">TPR repeat</keyword>
<name>A0ABP0GFP5_CLALP</name>
<dbReference type="Proteomes" id="UP001642483">
    <property type="component" value="Unassembled WGS sequence"/>
</dbReference>
<evidence type="ECO:0000256" key="2">
    <source>
        <dbReference type="ARBA" id="ARBA00022737"/>
    </source>
</evidence>
<dbReference type="SUPFAM" id="SSF81901">
    <property type="entry name" value="HCP-like"/>
    <property type="match status" value="1"/>
</dbReference>